<dbReference type="AlphaFoldDB" id="A0A9P7EFI2"/>
<evidence type="ECO:0000313" key="3">
    <source>
        <dbReference type="Proteomes" id="UP000807769"/>
    </source>
</evidence>
<accession>A0A9P7EFI2</accession>
<dbReference type="Proteomes" id="UP000807769">
    <property type="component" value="Unassembled WGS sequence"/>
</dbReference>
<evidence type="ECO:0000256" key="1">
    <source>
        <dbReference type="SAM" id="MobiDB-lite"/>
    </source>
</evidence>
<dbReference type="RefSeq" id="XP_041195238.1">
    <property type="nucleotide sequence ID" value="XM_041339785.1"/>
</dbReference>
<proteinExistence type="predicted"/>
<feature type="region of interest" description="Disordered" evidence="1">
    <location>
        <begin position="125"/>
        <end position="178"/>
    </location>
</feature>
<organism evidence="2 3">
    <name type="scientific">Suillus subaureus</name>
    <dbReference type="NCBI Taxonomy" id="48587"/>
    <lineage>
        <taxon>Eukaryota</taxon>
        <taxon>Fungi</taxon>
        <taxon>Dikarya</taxon>
        <taxon>Basidiomycota</taxon>
        <taxon>Agaricomycotina</taxon>
        <taxon>Agaricomycetes</taxon>
        <taxon>Agaricomycetidae</taxon>
        <taxon>Boletales</taxon>
        <taxon>Suillineae</taxon>
        <taxon>Suillaceae</taxon>
        <taxon>Suillus</taxon>
    </lineage>
</organism>
<gene>
    <name evidence="2" type="ORF">BJ212DRAFT_1478937</name>
</gene>
<name>A0A9P7EFI2_9AGAM</name>
<reference evidence="2" key="1">
    <citation type="journal article" date="2020" name="New Phytol.">
        <title>Comparative genomics reveals dynamic genome evolution in host specialist ectomycorrhizal fungi.</title>
        <authorList>
            <person name="Lofgren L.A."/>
            <person name="Nguyen N.H."/>
            <person name="Vilgalys R."/>
            <person name="Ruytinx J."/>
            <person name="Liao H.L."/>
            <person name="Branco S."/>
            <person name="Kuo A."/>
            <person name="LaButti K."/>
            <person name="Lipzen A."/>
            <person name="Andreopoulos W."/>
            <person name="Pangilinan J."/>
            <person name="Riley R."/>
            <person name="Hundley H."/>
            <person name="Na H."/>
            <person name="Barry K."/>
            <person name="Grigoriev I.V."/>
            <person name="Stajich J.E."/>
            <person name="Kennedy P.G."/>
        </authorList>
    </citation>
    <scope>NUCLEOTIDE SEQUENCE</scope>
    <source>
        <strain evidence="2">MN1</strain>
    </source>
</reference>
<protein>
    <submittedName>
        <fullName evidence="2">Uncharacterized protein</fullName>
    </submittedName>
</protein>
<feature type="compositionally biased region" description="Polar residues" evidence="1">
    <location>
        <begin position="129"/>
        <end position="139"/>
    </location>
</feature>
<keyword evidence="3" id="KW-1185">Reference proteome</keyword>
<comment type="caution">
    <text evidence="2">The sequence shown here is derived from an EMBL/GenBank/DDBJ whole genome shotgun (WGS) entry which is preliminary data.</text>
</comment>
<sequence length="178" mass="19211">MLRLSPLHAHNFSRSSSQVSVVLASLVSRHLVLLSSQPLLGNFGDYNDLFDRSTTPDFLPYFPNDTSRVSLTPTHHTVKLGKPPSLIPQNITFNTVSDYVTQVNYSVSSSFHAKVAPPLAPTSWLPLQKTATPPSNPSDSTSAPPSIPPYPHAPRSPSLPTKPFEAQSCDGAPVPSTK</sequence>
<evidence type="ECO:0000313" key="2">
    <source>
        <dbReference type="EMBL" id="KAG1819703.1"/>
    </source>
</evidence>
<dbReference type="OrthoDB" id="436852at2759"/>
<dbReference type="EMBL" id="JABBWG010000009">
    <property type="protein sequence ID" value="KAG1819703.1"/>
    <property type="molecule type" value="Genomic_DNA"/>
</dbReference>
<dbReference type="GeneID" id="64633801"/>
<feature type="compositionally biased region" description="Pro residues" evidence="1">
    <location>
        <begin position="145"/>
        <end position="154"/>
    </location>
</feature>